<evidence type="ECO:0000313" key="10">
    <source>
        <dbReference type="EMBL" id="CCC41070.1"/>
    </source>
</evidence>
<comment type="pathway">
    <text evidence="1 7">Purine metabolism; IMP biosynthesis via de novo pathway; N(1)-(5-phospho-D-ribosyl)glycinamide from 5-phospho-alpha-D-ribose 1-diphosphate: step 1/2.</text>
</comment>
<feature type="region of interest" description="Disordered" evidence="8">
    <location>
        <begin position="616"/>
        <end position="661"/>
    </location>
</feature>
<dbReference type="UniPathway" id="UPA00074">
    <property type="reaction ID" value="UER00124"/>
</dbReference>
<dbReference type="GO" id="GO:0009113">
    <property type="term" value="P:purine nucleobase biosynthetic process"/>
    <property type="evidence" value="ECO:0007669"/>
    <property type="project" value="UniProtKB-UniRule"/>
</dbReference>
<feature type="compositionally biased region" description="Polar residues" evidence="8">
    <location>
        <begin position="137"/>
        <end position="146"/>
    </location>
</feature>
<accession>G0LLV0</accession>
<keyword evidence="7" id="KW-0004">4Fe-4S</keyword>
<evidence type="ECO:0000256" key="3">
    <source>
        <dbReference type="ARBA" id="ARBA00022676"/>
    </source>
</evidence>
<dbReference type="HAMAP" id="MF_01931">
    <property type="entry name" value="PurF"/>
    <property type="match status" value="1"/>
</dbReference>
<dbReference type="KEGG" id="hwc:Hqrw_3293"/>
<keyword evidence="6 7" id="KW-0315">Glutamine amidotransferase</keyword>
<evidence type="ECO:0000256" key="6">
    <source>
        <dbReference type="ARBA" id="ARBA00022962"/>
    </source>
</evidence>
<dbReference type="InterPro" id="IPR029055">
    <property type="entry name" value="Ntn_hydrolases_N"/>
</dbReference>
<dbReference type="GO" id="GO:0051539">
    <property type="term" value="F:4 iron, 4 sulfur cluster binding"/>
    <property type="evidence" value="ECO:0007669"/>
    <property type="project" value="UniProtKB-KW"/>
</dbReference>
<feature type="compositionally biased region" description="Basic and acidic residues" evidence="8">
    <location>
        <begin position="646"/>
        <end position="661"/>
    </location>
</feature>
<evidence type="ECO:0000259" key="9">
    <source>
        <dbReference type="PROSITE" id="PS51278"/>
    </source>
</evidence>
<reference evidence="10 11" key="1">
    <citation type="journal article" date="2011" name="PLoS ONE">
        <title>Haloquadratum walsbyi: limited diversity in a global pond.</title>
        <authorList>
            <person name="Dyall-Smith M."/>
            <person name="Pfeiffer F."/>
            <person name="Klee K."/>
            <person name="Palm P."/>
            <person name="Gross K."/>
            <person name="Schuster S.C."/>
            <person name="Rampp M."/>
            <person name="Oesterhelt D."/>
        </authorList>
    </citation>
    <scope>NUCLEOTIDE SEQUENCE [LARGE SCALE GENOMIC DNA]</scope>
    <source>
        <strain evidence="11">DSM 16854 / JCM 12705 / C23</strain>
    </source>
</reference>
<feature type="active site" description="Nucleophile" evidence="7">
    <location>
        <position position="151"/>
    </location>
</feature>
<comment type="similarity">
    <text evidence="2 7">In the C-terminal section; belongs to the purine/pyrimidine phosphoribosyltransferase family.</text>
</comment>
<dbReference type="GO" id="GO:0000287">
    <property type="term" value="F:magnesium ion binding"/>
    <property type="evidence" value="ECO:0007669"/>
    <property type="project" value="UniProtKB-UniRule"/>
</dbReference>
<dbReference type="SUPFAM" id="SSF56235">
    <property type="entry name" value="N-terminal nucleophile aminohydrolases (Ntn hydrolases)"/>
    <property type="match status" value="1"/>
</dbReference>
<dbReference type="RefSeq" id="WP_014556524.1">
    <property type="nucleotide sequence ID" value="NC_017459.1"/>
</dbReference>
<dbReference type="OrthoDB" id="5976at2157"/>
<dbReference type="SUPFAM" id="SSF53271">
    <property type="entry name" value="PRTase-like"/>
    <property type="match status" value="1"/>
</dbReference>
<keyword evidence="3 7" id="KW-0328">Glycosyltransferase</keyword>
<protein>
    <recommendedName>
        <fullName evidence="7">Amidophosphoribosyltransferase</fullName>
        <shortName evidence="7">ATase</shortName>
        <ecNumber evidence="7">2.4.2.14</ecNumber>
    </recommendedName>
    <alternativeName>
        <fullName evidence="7">Glutamine phosphoribosylpyrophosphate amidotransferase</fullName>
        <shortName evidence="7">GPATase</shortName>
    </alternativeName>
</protein>
<keyword evidence="7" id="KW-0479">Metal-binding</keyword>
<comment type="function">
    <text evidence="7">Catalyzes the formation of phosphoribosylamine from phosphoribosylpyrophosphate (PRPP) and glutamine.</text>
</comment>
<evidence type="ECO:0000313" key="11">
    <source>
        <dbReference type="Proteomes" id="UP000007954"/>
    </source>
</evidence>
<feature type="domain" description="Glutamine amidotransferase type-2" evidence="9">
    <location>
        <begin position="151"/>
        <end position="371"/>
    </location>
</feature>
<dbReference type="InterPro" id="IPR017932">
    <property type="entry name" value="GATase_2_dom"/>
</dbReference>
<dbReference type="EMBL" id="FR746099">
    <property type="protein sequence ID" value="CCC41070.1"/>
    <property type="molecule type" value="Genomic_DNA"/>
</dbReference>
<feature type="binding site" evidence="7">
    <location>
        <position position="389"/>
    </location>
    <ligand>
        <name>[4Fe-4S] cluster</name>
        <dbReference type="ChEBI" id="CHEBI:49883"/>
    </ligand>
</feature>
<feature type="binding site" evidence="7">
    <location>
        <position position="553"/>
    </location>
    <ligand>
        <name>[4Fe-4S] cluster</name>
        <dbReference type="ChEBI" id="CHEBI:49883"/>
    </ligand>
</feature>
<evidence type="ECO:0000256" key="5">
    <source>
        <dbReference type="ARBA" id="ARBA00022755"/>
    </source>
</evidence>
<keyword evidence="7" id="KW-0460">Magnesium</keyword>
<feature type="binding site" evidence="7">
    <location>
        <position position="516"/>
    </location>
    <ligand>
        <name>Mg(2+)</name>
        <dbReference type="ChEBI" id="CHEBI:18420"/>
    </ligand>
</feature>
<dbReference type="InterPro" id="IPR029057">
    <property type="entry name" value="PRTase-like"/>
</dbReference>
<evidence type="ECO:0000256" key="4">
    <source>
        <dbReference type="ARBA" id="ARBA00022679"/>
    </source>
</evidence>
<keyword evidence="4 7" id="KW-0808">Transferase</keyword>
<feature type="compositionally biased region" description="Basic and acidic residues" evidence="8">
    <location>
        <begin position="19"/>
        <end position="29"/>
    </location>
</feature>
<dbReference type="InterPro" id="IPR000836">
    <property type="entry name" value="PRTase_dom"/>
</dbReference>
<evidence type="ECO:0000256" key="8">
    <source>
        <dbReference type="SAM" id="MobiDB-lite"/>
    </source>
</evidence>
<dbReference type="InterPro" id="IPR005854">
    <property type="entry name" value="PurF"/>
</dbReference>
<feature type="binding site" evidence="7">
    <location>
        <position position="517"/>
    </location>
    <ligand>
        <name>Mg(2+)</name>
        <dbReference type="ChEBI" id="CHEBI:18420"/>
    </ligand>
</feature>
<comment type="catalytic activity">
    <reaction evidence="7">
        <text>5-phospho-beta-D-ribosylamine + L-glutamate + diphosphate = 5-phospho-alpha-D-ribose 1-diphosphate + L-glutamine + H2O</text>
        <dbReference type="Rhea" id="RHEA:14905"/>
        <dbReference type="ChEBI" id="CHEBI:15377"/>
        <dbReference type="ChEBI" id="CHEBI:29985"/>
        <dbReference type="ChEBI" id="CHEBI:33019"/>
        <dbReference type="ChEBI" id="CHEBI:58017"/>
        <dbReference type="ChEBI" id="CHEBI:58359"/>
        <dbReference type="ChEBI" id="CHEBI:58681"/>
        <dbReference type="EC" id="2.4.2.14"/>
    </reaction>
</comment>
<organism evidence="10 11">
    <name type="scientific">Haloquadratum walsbyi (strain DSM 16854 / JCM 12705 / C23)</name>
    <dbReference type="NCBI Taxonomy" id="768065"/>
    <lineage>
        <taxon>Archaea</taxon>
        <taxon>Methanobacteriati</taxon>
        <taxon>Methanobacteriota</taxon>
        <taxon>Stenosarchaea group</taxon>
        <taxon>Halobacteria</taxon>
        <taxon>Halobacteriales</taxon>
        <taxon>Haloferacaceae</taxon>
        <taxon>Haloquadratum</taxon>
    </lineage>
</organism>
<comment type="cofactor">
    <cofactor evidence="7">
        <name>[4Fe-4S] cluster</name>
        <dbReference type="ChEBI" id="CHEBI:49883"/>
    </cofactor>
    <text evidence="7">Binds 1 [4Fe-4S] cluster per subunit.</text>
</comment>
<dbReference type="EC" id="2.4.2.14" evidence="7"/>
<dbReference type="InterPro" id="IPR035584">
    <property type="entry name" value="PurF_N"/>
</dbReference>
<feature type="compositionally biased region" description="Low complexity" evidence="8">
    <location>
        <begin position="32"/>
        <end position="45"/>
    </location>
</feature>
<dbReference type="NCBIfam" id="TIGR01134">
    <property type="entry name" value="purF"/>
    <property type="match status" value="1"/>
</dbReference>
<evidence type="ECO:0000256" key="2">
    <source>
        <dbReference type="ARBA" id="ARBA00010138"/>
    </source>
</evidence>
<dbReference type="GO" id="GO:0004044">
    <property type="term" value="F:amidophosphoribosyltransferase activity"/>
    <property type="evidence" value="ECO:0007669"/>
    <property type="project" value="UniProtKB-UniRule"/>
</dbReference>
<feature type="compositionally biased region" description="Basic and acidic residues" evidence="8">
    <location>
        <begin position="63"/>
        <end position="95"/>
    </location>
</feature>
<gene>
    <name evidence="7 10" type="primary">purF</name>
    <name evidence="10" type="ordered locus">Hqrw_3293</name>
</gene>
<name>G0LLV0_HALWC</name>
<feature type="compositionally biased region" description="Polar residues" evidence="8">
    <location>
        <begin position="96"/>
        <end position="129"/>
    </location>
</feature>
<dbReference type="HOGENOM" id="CLU_022389_3_3_2"/>
<dbReference type="GeneID" id="12448104"/>
<feature type="binding site" evidence="7">
    <location>
        <position position="604"/>
    </location>
    <ligand>
        <name>[4Fe-4S] cluster</name>
        <dbReference type="ChEBI" id="CHEBI:49883"/>
    </ligand>
</feature>
<comment type="cofactor">
    <cofactor evidence="7">
        <name>Mg(2+)</name>
        <dbReference type="ChEBI" id="CHEBI:18420"/>
    </cofactor>
    <text evidence="7">Binds 1 Mg(2+) ion per subunit.</text>
</comment>
<evidence type="ECO:0000256" key="1">
    <source>
        <dbReference type="ARBA" id="ARBA00005209"/>
    </source>
</evidence>
<dbReference type="PANTHER" id="PTHR11907">
    <property type="entry name" value="AMIDOPHOSPHORIBOSYLTRANSFERASE"/>
    <property type="match status" value="1"/>
</dbReference>
<dbReference type="Pfam" id="PF00156">
    <property type="entry name" value="Pribosyltran"/>
    <property type="match status" value="1"/>
</dbReference>
<feature type="region of interest" description="Disordered" evidence="8">
    <location>
        <begin position="1"/>
        <end position="151"/>
    </location>
</feature>
<keyword evidence="5 7" id="KW-0658">Purine biosynthesis</keyword>
<dbReference type="Proteomes" id="UP000007954">
    <property type="component" value="Chromosome"/>
</dbReference>
<dbReference type="CDD" id="cd06223">
    <property type="entry name" value="PRTases_typeI"/>
    <property type="match status" value="1"/>
</dbReference>
<feature type="binding site" evidence="7">
    <location>
        <position position="607"/>
    </location>
    <ligand>
        <name>[4Fe-4S] cluster</name>
        <dbReference type="ChEBI" id="CHEBI:49883"/>
    </ligand>
</feature>
<dbReference type="MEROPS" id="C44.001"/>
<dbReference type="PROSITE" id="PS51278">
    <property type="entry name" value="GATASE_TYPE_2"/>
    <property type="match status" value="1"/>
</dbReference>
<keyword evidence="7" id="KW-0408">Iron</keyword>
<dbReference type="Gene3D" id="3.40.50.2020">
    <property type="match status" value="1"/>
</dbReference>
<keyword evidence="7" id="KW-0411">Iron-sulfur</keyword>
<evidence type="ECO:0000256" key="7">
    <source>
        <dbReference type="HAMAP-Rule" id="MF_01931"/>
    </source>
</evidence>
<dbReference type="AlphaFoldDB" id="G0LLV0"/>
<dbReference type="Gene3D" id="3.60.20.10">
    <property type="entry name" value="Glutamine Phosphoribosylpyrophosphate, subunit 1, domain 1"/>
    <property type="match status" value="1"/>
</dbReference>
<dbReference type="Pfam" id="PF13537">
    <property type="entry name" value="GATase_7"/>
    <property type="match status" value="1"/>
</dbReference>
<feature type="binding site" evidence="7">
    <location>
        <position position="436"/>
    </location>
    <ligand>
        <name>Mg(2+)</name>
        <dbReference type="ChEBI" id="CHEBI:18420"/>
    </ligand>
</feature>
<proteinExistence type="inferred from homology"/>
<sequence>MSDGRDVTPTPGRAIESGTESKSETKPDANPDAETGGDADAGADAGAHKTKELDSEVLSQLSADRDDISTDDKIETKTEIKTKIKTGNESDHNADNNHSNAIDQTTDLKSASSLNSGTSVPISQPSKISSSEDKQQTQRQTNSGSGPTEKCGVVGVALTDRRAARPLYYSLYALQHRGQESAGIVTHDGFQQHSHVEMGLVGDAFDESDLNTLAGGTGIGHVRYPTSGGVNACCAQPFSVSFKSGSLGLSHNGNLVNADEIRDELESLGHAFTSDGDTEVIAHELARNLLEADLVRAVKQTMERIHGSYALTIMHDETVLAVRDPEGNRPLCIGEVEDGYVVASESAAIDTLDGELVRDVRPGELVVLDADGSGFESYQLTDRQNTAHCFFEHVYFARPDSVINETLVYEARRNLGRKLWAEQGVETDVVMPVPDSGRAFASGYADAANETTADGDIRETTSTNDDAIEFAEGLMKNRYVGRTFIMPTQDERERAVRLKLNPIKSTVEGRSVTIIDDSIVRGTTSRQLVQLLRDAGASEVHVRIGAPQIIAPCYMGIDMASRDELIAADKSTEEIRAEIDADSLGYLSVDAVADVLGEHRSDLCLGCVTGSYPYDIDNEDSDRDVTRPVIAGPDTGADATNQGNESKQETASDGEPARADD</sequence>
<dbReference type="CDD" id="cd00715">
    <property type="entry name" value="GPATase_N"/>
    <property type="match status" value="1"/>
</dbReference>
<dbReference type="GO" id="GO:0006189">
    <property type="term" value="P:'de novo' IMP biosynthetic process"/>
    <property type="evidence" value="ECO:0007669"/>
    <property type="project" value="UniProtKB-UniRule"/>
</dbReference>